<dbReference type="Pfam" id="PF00578">
    <property type="entry name" value="AhpC-TSA"/>
    <property type="match status" value="1"/>
</dbReference>
<name>A0A9X1HVN7_9BACT</name>
<keyword evidence="5" id="KW-0732">Signal</keyword>
<dbReference type="CDD" id="cd02966">
    <property type="entry name" value="TlpA_like_family"/>
    <property type="match status" value="1"/>
</dbReference>
<dbReference type="PROSITE" id="PS51352">
    <property type="entry name" value="THIOREDOXIN_2"/>
    <property type="match status" value="1"/>
</dbReference>
<dbReference type="Proteomes" id="UP001139409">
    <property type="component" value="Unassembled WGS sequence"/>
</dbReference>
<dbReference type="InterPro" id="IPR000866">
    <property type="entry name" value="AhpC/TSA"/>
</dbReference>
<comment type="subcellular location">
    <subcellularLocation>
        <location evidence="1">Cell envelope</location>
    </subcellularLocation>
</comment>
<comment type="caution">
    <text evidence="7">The sequence shown here is derived from an EMBL/GenBank/DDBJ whole genome shotgun (WGS) entry which is preliminary data.</text>
</comment>
<evidence type="ECO:0000256" key="1">
    <source>
        <dbReference type="ARBA" id="ARBA00004196"/>
    </source>
</evidence>
<proteinExistence type="predicted"/>
<dbReference type="SUPFAM" id="SSF52833">
    <property type="entry name" value="Thioredoxin-like"/>
    <property type="match status" value="1"/>
</dbReference>
<dbReference type="InterPro" id="IPR013766">
    <property type="entry name" value="Thioredoxin_domain"/>
</dbReference>
<sequence length="393" mass="45342">MRIKSCFLVSLLLFSLACSPEYESAEELLQDVVEAYNVRQSISYSVTYHAKYFDSDDTLTYPVDVEMLRIPEDSVFQGMIWMHVEREGSSWGNLYDLDTIYQVVYKDSAVTTFRPHLGEDWVITGNTAGDAIAINFMKPSDLLKQVQDTLNQSVLEREADGRYHITIKEPDEDPFYQQERHYWIDPDGLVINEKSFQVMFQGNYQYNHWELSNIGFNTLTAENFSDRRHELTSKYPVTAYVPRDPTDYKLLNPGQEAPEISGDLWPTREPWSLDDYRGKVVVMDFWYMSCMPCIQAIPHLNEIHDSFGSDVVVIGINSLDNDDKTLKRLPGFIEKNDLRYQIVLNDRTADSLYLVKAYPSLYVIDQQGSVVFTQLGFNETLTDTLAVVINQLL</sequence>
<evidence type="ECO:0000256" key="5">
    <source>
        <dbReference type="SAM" id="SignalP"/>
    </source>
</evidence>
<feature type="chain" id="PRO_5040940275" evidence="5">
    <location>
        <begin position="26"/>
        <end position="393"/>
    </location>
</feature>
<evidence type="ECO:0000256" key="3">
    <source>
        <dbReference type="ARBA" id="ARBA00023157"/>
    </source>
</evidence>
<dbReference type="GO" id="GO:0016491">
    <property type="term" value="F:oxidoreductase activity"/>
    <property type="evidence" value="ECO:0007669"/>
    <property type="project" value="InterPro"/>
</dbReference>
<evidence type="ECO:0000256" key="2">
    <source>
        <dbReference type="ARBA" id="ARBA00022748"/>
    </source>
</evidence>
<keyword evidence="3" id="KW-1015">Disulfide bond</keyword>
<dbReference type="GO" id="GO:0030313">
    <property type="term" value="C:cell envelope"/>
    <property type="evidence" value="ECO:0007669"/>
    <property type="project" value="UniProtKB-SubCell"/>
</dbReference>
<accession>A0A9X1HVN7</accession>
<dbReference type="InterPro" id="IPR050553">
    <property type="entry name" value="Thioredoxin_ResA/DsbE_sf"/>
</dbReference>
<dbReference type="GO" id="GO:0016209">
    <property type="term" value="F:antioxidant activity"/>
    <property type="evidence" value="ECO:0007669"/>
    <property type="project" value="InterPro"/>
</dbReference>
<gene>
    <name evidence="7" type="ORF">LDX50_27880</name>
</gene>
<protein>
    <submittedName>
        <fullName evidence="7">TlpA family protein disulfide reductase</fullName>
    </submittedName>
</protein>
<evidence type="ECO:0000259" key="6">
    <source>
        <dbReference type="PROSITE" id="PS51352"/>
    </source>
</evidence>
<dbReference type="PROSITE" id="PS51257">
    <property type="entry name" value="PROKAR_LIPOPROTEIN"/>
    <property type="match status" value="1"/>
</dbReference>
<dbReference type="AlphaFoldDB" id="A0A9X1HVN7"/>
<dbReference type="PANTHER" id="PTHR42852">
    <property type="entry name" value="THIOL:DISULFIDE INTERCHANGE PROTEIN DSBE"/>
    <property type="match status" value="1"/>
</dbReference>
<feature type="signal peptide" evidence="5">
    <location>
        <begin position="1"/>
        <end position="25"/>
    </location>
</feature>
<dbReference type="InterPro" id="IPR036249">
    <property type="entry name" value="Thioredoxin-like_sf"/>
</dbReference>
<evidence type="ECO:0000313" key="8">
    <source>
        <dbReference type="Proteomes" id="UP001139409"/>
    </source>
</evidence>
<keyword evidence="4" id="KW-0676">Redox-active center</keyword>
<evidence type="ECO:0000313" key="7">
    <source>
        <dbReference type="EMBL" id="MCA6078726.1"/>
    </source>
</evidence>
<dbReference type="GO" id="GO:0017004">
    <property type="term" value="P:cytochrome complex assembly"/>
    <property type="evidence" value="ECO:0007669"/>
    <property type="project" value="UniProtKB-KW"/>
</dbReference>
<keyword evidence="2" id="KW-0201">Cytochrome c-type biogenesis</keyword>
<dbReference type="RefSeq" id="WP_225699587.1">
    <property type="nucleotide sequence ID" value="NZ_JAIXNE010000007.1"/>
</dbReference>
<dbReference type="EMBL" id="JAIXNE010000007">
    <property type="protein sequence ID" value="MCA6078726.1"/>
    <property type="molecule type" value="Genomic_DNA"/>
</dbReference>
<feature type="domain" description="Thioredoxin" evidence="6">
    <location>
        <begin position="251"/>
        <end position="393"/>
    </location>
</feature>
<keyword evidence="8" id="KW-1185">Reference proteome</keyword>
<evidence type="ECO:0000256" key="4">
    <source>
        <dbReference type="ARBA" id="ARBA00023284"/>
    </source>
</evidence>
<reference evidence="7" key="1">
    <citation type="submission" date="2021-09" db="EMBL/GenBank/DDBJ databases">
        <title>Fulvivirga sp. isolated from coastal sediment.</title>
        <authorList>
            <person name="Yu H."/>
        </authorList>
    </citation>
    <scope>NUCLEOTIDE SEQUENCE</scope>
    <source>
        <strain evidence="7">1062</strain>
    </source>
</reference>
<dbReference type="PANTHER" id="PTHR42852:SF6">
    <property type="entry name" value="THIOL:DISULFIDE INTERCHANGE PROTEIN DSBE"/>
    <property type="match status" value="1"/>
</dbReference>
<organism evidence="7 8">
    <name type="scientific">Fulvivirga sedimenti</name>
    <dbReference type="NCBI Taxonomy" id="2879465"/>
    <lineage>
        <taxon>Bacteria</taxon>
        <taxon>Pseudomonadati</taxon>
        <taxon>Bacteroidota</taxon>
        <taxon>Cytophagia</taxon>
        <taxon>Cytophagales</taxon>
        <taxon>Fulvivirgaceae</taxon>
        <taxon>Fulvivirga</taxon>
    </lineage>
</organism>
<dbReference type="Gene3D" id="3.40.30.10">
    <property type="entry name" value="Glutaredoxin"/>
    <property type="match status" value="1"/>
</dbReference>